<evidence type="ECO:0000313" key="6">
    <source>
        <dbReference type="Proteomes" id="UP000198725"/>
    </source>
</evidence>
<dbReference type="GO" id="GO:0046872">
    <property type="term" value="F:metal ion binding"/>
    <property type="evidence" value="ECO:0007669"/>
    <property type="project" value="UniProtKB-KW"/>
</dbReference>
<evidence type="ECO:0000259" key="4">
    <source>
        <dbReference type="PROSITE" id="PS51891"/>
    </source>
</evidence>
<evidence type="ECO:0000256" key="2">
    <source>
        <dbReference type="ARBA" id="ARBA00022723"/>
    </source>
</evidence>
<proteinExistence type="inferred from homology"/>
<dbReference type="InterPro" id="IPR006913">
    <property type="entry name" value="CENP-V/GFA"/>
</dbReference>
<feature type="domain" description="CENP-V/GFA" evidence="4">
    <location>
        <begin position="6"/>
        <end position="126"/>
    </location>
</feature>
<reference evidence="6" key="1">
    <citation type="submission" date="2016-10" db="EMBL/GenBank/DDBJ databases">
        <authorList>
            <person name="Varghese N."/>
            <person name="Submissions S."/>
        </authorList>
    </citation>
    <scope>NUCLEOTIDE SEQUENCE [LARGE SCALE GENOMIC DNA]</scope>
    <source>
        <strain evidence="6">MO64</strain>
    </source>
</reference>
<dbReference type="InterPro" id="IPR011057">
    <property type="entry name" value="Mss4-like_sf"/>
</dbReference>
<sequence length="135" mass="15168">MTKKTYHGSCHCGAVRYEADIDLATGTGRCNCSICTKTRYWGVIVKPDAFRLLGGEDVLSDYQFNSHSMHHLFCRHCGVRPFGRGHIEELGGDFMSINLACLDDVEPGELIDAPLRFSDGRHDNWMNPPAETRHL</sequence>
<dbReference type="InterPro" id="IPR052355">
    <property type="entry name" value="CENP-V-like"/>
</dbReference>
<dbReference type="GO" id="GO:0016846">
    <property type="term" value="F:carbon-sulfur lyase activity"/>
    <property type="evidence" value="ECO:0007669"/>
    <property type="project" value="InterPro"/>
</dbReference>
<dbReference type="SUPFAM" id="SSF51316">
    <property type="entry name" value="Mss4-like"/>
    <property type="match status" value="1"/>
</dbReference>
<protein>
    <submittedName>
        <fullName evidence="5">Uncharacterized conserved protein</fullName>
    </submittedName>
</protein>
<organism evidence="5 6">
    <name type="scientific">Rhodanobacter glycinis</name>
    <dbReference type="NCBI Taxonomy" id="582702"/>
    <lineage>
        <taxon>Bacteria</taxon>
        <taxon>Pseudomonadati</taxon>
        <taxon>Pseudomonadota</taxon>
        <taxon>Gammaproteobacteria</taxon>
        <taxon>Lysobacterales</taxon>
        <taxon>Rhodanobacteraceae</taxon>
        <taxon>Rhodanobacter</taxon>
    </lineage>
</organism>
<dbReference type="RefSeq" id="WP_092704743.1">
    <property type="nucleotide sequence ID" value="NZ_FOSR01000014.1"/>
</dbReference>
<keyword evidence="6" id="KW-1185">Reference proteome</keyword>
<dbReference type="EMBL" id="FOSR01000014">
    <property type="protein sequence ID" value="SFL09638.1"/>
    <property type="molecule type" value="Genomic_DNA"/>
</dbReference>
<accession>A0A1I4EVA3</accession>
<evidence type="ECO:0000256" key="3">
    <source>
        <dbReference type="ARBA" id="ARBA00022833"/>
    </source>
</evidence>
<dbReference type="Gene3D" id="2.170.150.70">
    <property type="match status" value="1"/>
</dbReference>
<dbReference type="PANTHER" id="PTHR28620">
    <property type="entry name" value="CENTROMERE PROTEIN V"/>
    <property type="match status" value="1"/>
</dbReference>
<evidence type="ECO:0000313" key="5">
    <source>
        <dbReference type="EMBL" id="SFL09638.1"/>
    </source>
</evidence>
<comment type="similarity">
    <text evidence="1">Belongs to the Gfa family.</text>
</comment>
<dbReference type="AlphaFoldDB" id="A0A1I4EVA3"/>
<keyword evidence="3" id="KW-0862">Zinc</keyword>
<evidence type="ECO:0000256" key="1">
    <source>
        <dbReference type="ARBA" id="ARBA00005495"/>
    </source>
</evidence>
<keyword evidence="2" id="KW-0479">Metal-binding</keyword>
<name>A0A1I4EVA3_9GAMM</name>
<dbReference type="PROSITE" id="PS51891">
    <property type="entry name" value="CENP_V_GFA"/>
    <property type="match status" value="1"/>
</dbReference>
<dbReference type="Proteomes" id="UP000198725">
    <property type="component" value="Unassembled WGS sequence"/>
</dbReference>
<dbReference type="PANTHER" id="PTHR28620:SF1">
    <property type="entry name" value="CENP-V_GFA DOMAIN-CONTAINING PROTEIN"/>
    <property type="match status" value="1"/>
</dbReference>
<dbReference type="Pfam" id="PF04828">
    <property type="entry name" value="GFA"/>
    <property type="match status" value="1"/>
</dbReference>
<gene>
    <name evidence="5" type="ORF">SAMN05192579_11446</name>
</gene>